<dbReference type="EMBL" id="CM047739">
    <property type="protein sequence ID" value="KAJ0043816.1"/>
    <property type="molecule type" value="Genomic_DNA"/>
</dbReference>
<dbReference type="Proteomes" id="UP001163603">
    <property type="component" value="Chromosome 4"/>
</dbReference>
<evidence type="ECO:0000313" key="2">
    <source>
        <dbReference type="Proteomes" id="UP001163603"/>
    </source>
</evidence>
<gene>
    <name evidence="1" type="ORF">Pint_18090</name>
</gene>
<sequence>MYPMCFKSEVFISFQQYKALVENLFSSKIQQLQSDNGGEYISNDFKSFLTKHGIYHRLTCPYTSQQNRIVERKHRHIQETGLTLLAKAQLPNKYWTDAFLTAVFLINWLPTKVLKNISPYFLLHKTMPSYTSQRTFGCAC</sequence>
<evidence type="ECO:0000313" key="1">
    <source>
        <dbReference type="EMBL" id="KAJ0043816.1"/>
    </source>
</evidence>
<organism evidence="1 2">
    <name type="scientific">Pistacia integerrima</name>
    <dbReference type="NCBI Taxonomy" id="434235"/>
    <lineage>
        <taxon>Eukaryota</taxon>
        <taxon>Viridiplantae</taxon>
        <taxon>Streptophyta</taxon>
        <taxon>Embryophyta</taxon>
        <taxon>Tracheophyta</taxon>
        <taxon>Spermatophyta</taxon>
        <taxon>Magnoliopsida</taxon>
        <taxon>eudicotyledons</taxon>
        <taxon>Gunneridae</taxon>
        <taxon>Pentapetalae</taxon>
        <taxon>rosids</taxon>
        <taxon>malvids</taxon>
        <taxon>Sapindales</taxon>
        <taxon>Anacardiaceae</taxon>
        <taxon>Pistacia</taxon>
    </lineage>
</organism>
<comment type="caution">
    <text evidence="1">The sequence shown here is derived from an EMBL/GenBank/DDBJ whole genome shotgun (WGS) entry which is preliminary data.</text>
</comment>
<proteinExistence type="predicted"/>
<accession>A0ACC0YZV7</accession>
<protein>
    <submittedName>
        <fullName evidence="1">Uncharacterized protein</fullName>
    </submittedName>
</protein>
<reference evidence="2" key="1">
    <citation type="journal article" date="2023" name="G3 (Bethesda)">
        <title>Genome assembly and association tests identify interacting loci associated with vigor, precocity, and sex in interspecific pistachio rootstocks.</title>
        <authorList>
            <person name="Palmer W."/>
            <person name="Jacygrad E."/>
            <person name="Sagayaradj S."/>
            <person name="Cavanaugh K."/>
            <person name="Han R."/>
            <person name="Bertier L."/>
            <person name="Beede B."/>
            <person name="Kafkas S."/>
            <person name="Golino D."/>
            <person name="Preece J."/>
            <person name="Michelmore R."/>
        </authorList>
    </citation>
    <scope>NUCLEOTIDE SEQUENCE [LARGE SCALE GENOMIC DNA]</scope>
</reference>
<keyword evidence="2" id="KW-1185">Reference proteome</keyword>
<name>A0ACC0YZV7_9ROSI</name>